<keyword evidence="1" id="KW-0175">Coiled coil</keyword>
<feature type="coiled-coil region" evidence="1">
    <location>
        <begin position="81"/>
        <end position="108"/>
    </location>
</feature>
<evidence type="ECO:0000313" key="2">
    <source>
        <dbReference type="EMBL" id="KAF0524644.1"/>
    </source>
</evidence>
<organism evidence="2 3">
    <name type="scientific">Gigaspora margarita</name>
    <dbReference type="NCBI Taxonomy" id="4874"/>
    <lineage>
        <taxon>Eukaryota</taxon>
        <taxon>Fungi</taxon>
        <taxon>Fungi incertae sedis</taxon>
        <taxon>Mucoromycota</taxon>
        <taxon>Glomeromycotina</taxon>
        <taxon>Glomeromycetes</taxon>
        <taxon>Diversisporales</taxon>
        <taxon>Gigasporaceae</taxon>
        <taxon>Gigaspora</taxon>
    </lineage>
</organism>
<proteinExistence type="predicted"/>
<gene>
    <name evidence="2" type="ORF">F8M41_015096</name>
</gene>
<dbReference type="Proteomes" id="UP000439903">
    <property type="component" value="Unassembled WGS sequence"/>
</dbReference>
<dbReference type="AlphaFoldDB" id="A0A8H4ENP2"/>
<accession>A0A8H4ENP2</accession>
<dbReference type="EMBL" id="WTPW01000312">
    <property type="protein sequence ID" value="KAF0524644.1"/>
    <property type="molecule type" value="Genomic_DNA"/>
</dbReference>
<protein>
    <submittedName>
        <fullName evidence="2">Uncharacterized protein</fullName>
    </submittedName>
</protein>
<evidence type="ECO:0000256" key="1">
    <source>
        <dbReference type="SAM" id="Coils"/>
    </source>
</evidence>
<reference evidence="2 3" key="1">
    <citation type="journal article" date="2019" name="Environ. Microbiol.">
        <title>At the nexus of three kingdoms: the genome of the mycorrhizal fungus Gigaspora margarita provides insights into plant, endobacterial and fungal interactions.</title>
        <authorList>
            <person name="Venice F."/>
            <person name="Ghignone S."/>
            <person name="Salvioli di Fossalunga A."/>
            <person name="Amselem J."/>
            <person name="Novero M."/>
            <person name="Xianan X."/>
            <person name="Sedzielewska Toro K."/>
            <person name="Morin E."/>
            <person name="Lipzen A."/>
            <person name="Grigoriev I.V."/>
            <person name="Henrissat B."/>
            <person name="Martin F.M."/>
            <person name="Bonfante P."/>
        </authorList>
    </citation>
    <scope>NUCLEOTIDE SEQUENCE [LARGE SCALE GENOMIC DNA]</scope>
    <source>
        <strain evidence="2 3">BEG34</strain>
    </source>
</reference>
<keyword evidence="3" id="KW-1185">Reference proteome</keyword>
<dbReference type="OrthoDB" id="2433724at2759"/>
<sequence>MELLYMLPHQRNKENWFPYVIFYECHVNKLRDHVMCIQKDKWLGYKKPFISKNLSETLLLPDEQPSLKKIEDDIENLKNYQRNAIGNLREQKNDIKELKELIEDMKTNK</sequence>
<name>A0A8H4ENP2_GIGMA</name>
<comment type="caution">
    <text evidence="2">The sequence shown here is derived from an EMBL/GenBank/DDBJ whole genome shotgun (WGS) entry which is preliminary data.</text>
</comment>
<evidence type="ECO:0000313" key="3">
    <source>
        <dbReference type="Proteomes" id="UP000439903"/>
    </source>
</evidence>